<dbReference type="AlphaFoldDB" id="A0AAD9E7J8"/>
<name>A0AAD9E7J8_9TELE</name>
<organism evidence="1 2">
    <name type="scientific">Electrophorus voltai</name>
    <dbReference type="NCBI Taxonomy" id="2609070"/>
    <lineage>
        <taxon>Eukaryota</taxon>
        <taxon>Metazoa</taxon>
        <taxon>Chordata</taxon>
        <taxon>Craniata</taxon>
        <taxon>Vertebrata</taxon>
        <taxon>Euteleostomi</taxon>
        <taxon>Actinopterygii</taxon>
        <taxon>Neopterygii</taxon>
        <taxon>Teleostei</taxon>
        <taxon>Ostariophysi</taxon>
        <taxon>Gymnotiformes</taxon>
        <taxon>Gymnotoidei</taxon>
        <taxon>Gymnotidae</taxon>
        <taxon>Electrophorus</taxon>
    </lineage>
</organism>
<comment type="caution">
    <text evidence="1">The sequence shown here is derived from an EMBL/GenBank/DDBJ whole genome shotgun (WGS) entry which is preliminary data.</text>
</comment>
<dbReference type="GO" id="GO:0003676">
    <property type="term" value="F:nucleic acid binding"/>
    <property type="evidence" value="ECO:0007669"/>
    <property type="project" value="InterPro"/>
</dbReference>
<evidence type="ECO:0000313" key="2">
    <source>
        <dbReference type="Proteomes" id="UP001239994"/>
    </source>
</evidence>
<evidence type="ECO:0000313" key="1">
    <source>
        <dbReference type="EMBL" id="KAK1804947.1"/>
    </source>
</evidence>
<protein>
    <recommendedName>
        <fullName evidence="3">Tc1-like transposase DDE domain-containing protein</fullName>
    </recommendedName>
</protein>
<dbReference type="Gene3D" id="3.30.420.10">
    <property type="entry name" value="Ribonuclease H-like superfamily/Ribonuclease H"/>
    <property type="match status" value="1"/>
</dbReference>
<dbReference type="EMBL" id="JAROKS010000003">
    <property type="protein sequence ID" value="KAK1804947.1"/>
    <property type="molecule type" value="Genomic_DNA"/>
</dbReference>
<keyword evidence="2" id="KW-1185">Reference proteome</keyword>
<proteinExistence type="predicted"/>
<dbReference type="InterPro" id="IPR036397">
    <property type="entry name" value="RNaseH_sf"/>
</dbReference>
<dbReference type="Proteomes" id="UP001239994">
    <property type="component" value="Unassembled WGS sequence"/>
</dbReference>
<reference evidence="1" key="1">
    <citation type="submission" date="2023-03" db="EMBL/GenBank/DDBJ databases">
        <title>Electrophorus voltai genome.</title>
        <authorList>
            <person name="Bian C."/>
        </authorList>
    </citation>
    <scope>NUCLEOTIDE SEQUENCE</scope>
    <source>
        <strain evidence="1">CB-2022</strain>
        <tissue evidence="1">Muscle</tissue>
    </source>
</reference>
<gene>
    <name evidence="1" type="ORF">P4O66_019319</name>
</gene>
<evidence type="ECO:0008006" key="3">
    <source>
        <dbReference type="Google" id="ProtNLM"/>
    </source>
</evidence>
<accession>A0AAD9E7J8</accession>
<feature type="non-terminal residue" evidence="1">
    <location>
        <position position="1"/>
    </location>
</feature>
<sequence>HNAKSLKACLGEFGVKELVLSAQSPDLNPINKLWDEVEWRLRARPSPPTSVSSQCACGWAKVR</sequence>